<feature type="domain" description="PepSY" evidence="3">
    <location>
        <begin position="204"/>
        <end position="258"/>
    </location>
</feature>
<sequence>MKNKLVIIGAAGLIILGGAVGAFANSNQVEDEKKNVISMEEAEKIAKTEVEGNIENIELEEDDGRLIYDVEFEDGKKLDDAEVEIEAETGKVLEIDQDDKEVKNNKVNTDVKNNQETKIEKDDDQDDKKVTTKETKKRITKQEAMNIATKNTPGKVTEVEYDDGYYEIEVKTNNAEVEYKIRATDGKIVKKETDRKDDRQSKKKISKQDAINIATKNAPGKVTEVDYDDDGYYEIEVKSGNTEIEFKISAYDGEIIEKDVERDDD</sequence>
<dbReference type="Pfam" id="PF03413">
    <property type="entry name" value="PepSY"/>
    <property type="match status" value="3"/>
</dbReference>
<feature type="domain" description="PepSY" evidence="3">
    <location>
        <begin position="37"/>
        <end position="95"/>
    </location>
</feature>
<feature type="signal peptide" evidence="2">
    <location>
        <begin position="1"/>
        <end position="24"/>
    </location>
</feature>
<reference evidence="5" key="1">
    <citation type="journal article" date="2019" name="Int. J. Syst. Evol. Microbiol.">
        <title>The Global Catalogue of Microorganisms (GCM) 10K type strain sequencing project: providing services to taxonomists for standard genome sequencing and annotation.</title>
        <authorList>
            <consortium name="The Broad Institute Genomics Platform"/>
            <consortium name="The Broad Institute Genome Sequencing Center for Infectious Disease"/>
            <person name="Wu L."/>
            <person name="Ma J."/>
        </authorList>
    </citation>
    <scope>NUCLEOTIDE SEQUENCE [LARGE SCALE GENOMIC DNA]</scope>
    <source>
        <strain evidence="5">CGMCC 1.12237</strain>
    </source>
</reference>
<keyword evidence="2" id="KW-0732">Signal</keyword>
<feature type="domain" description="PepSY" evidence="3">
    <location>
        <begin position="138"/>
        <end position="192"/>
    </location>
</feature>
<feature type="compositionally biased region" description="Basic and acidic residues" evidence="1">
    <location>
        <begin position="113"/>
        <end position="134"/>
    </location>
</feature>
<dbReference type="RefSeq" id="WP_382349524.1">
    <property type="nucleotide sequence ID" value="NZ_JBHSMC010000009.1"/>
</dbReference>
<evidence type="ECO:0000313" key="5">
    <source>
        <dbReference type="Proteomes" id="UP001596147"/>
    </source>
</evidence>
<evidence type="ECO:0000256" key="2">
    <source>
        <dbReference type="SAM" id="SignalP"/>
    </source>
</evidence>
<comment type="caution">
    <text evidence="4">The sequence shown here is derived from an EMBL/GenBank/DDBJ whole genome shotgun (WGS) entry which is preliminary data.</text>
</comment>
<dbReference type="InterPro" id="IPR025711">
    <property type="entry name" value="PepSY"/>
</dbReference>
<gene>
    <name evidence="4" type="ORF">ACFPM4_07235</name>
</gene>
<dbReference type="EMBL" id="JBHSMC010000009">
    <property type="protein sequence ID" value="MFC5464541.1"/>
    <property type="molecule type" value="Genomic_DNA"/>
</dbReference>
<dbReference type="Gene3D" id="3.10.450.40">
    <property type="match status" value="3"/>
</dbReference>
<accession>A0ABW0LIC0</accession>
<feature type="chain" id="PRO_5045928123" evidence="2">
    <location>
        <begin position="25"/>
        <end position="265"/>
    </location>
</feature>
<evidence type="ECO:0000313" key="4">
    <source>
        <dbReference type="EMBL" id="MFC5464541.1"/>
    </source>
</evidence>
<evidence type="ECO:0000256" key="1">
    <source>
        <dbReference type="SAM" id="MobiDB-lite"/>
    </source>
</evidence>
<feature type="region of interest" description="Disordered" evidence="1">
    <location>
        <begin position="98"/>
        <end position="137"/>
    </location>
</feature>
<keyword evidence="5" id="KW-1185">Reference proteome</keyword>
<evidence type="ECO:0000259" key="3">
    <source>
        <dbReference type="Pfam" id="PF03413"/>
    </source>
</evidence>
<proteinExistence type="predicted"/>
<name>A0ABW0LIC0_9BACI</name>
<dbReference type="Proteomes" id="UP001596147">
    <property type="component" value="Unassembled WGS sequence"/>
</dbReference>
<protein>
    <submittedName>
        <fullName evidence="4">PepSY domain-containing protein</fullName>
    </submittedName>
</protein>
<organism evidence="4 5">
    <name type="scientific">Lederbergia graminis</name>
    <dbReference type="NCBI Taxonomy" id="735518"/>
    <lineage>
        <taxon>Bacteria</taxon>
        <taxon>Bacillati</taxon>
        <taxon>Bacillota</taxon>
        <taxon>Bacilli</taxon>
        <taxon>Bacillales</taxon>
        <taxon>Bacillaceae</taxon>
        <taxon>Lederbergia</taxon>
    </lineage>
</organism>